<sequence length="423" mass="47158">MKNSFFYLVVGFLLIGLPAVAQDKSAKVYIAKVGKGGALTPQQMKRRNDEIKFQATNRINKNLVDLLNTLTFDGLGDAERIALMQNSFLPSPNQIFSGDDVVIEDDIDPSHTSAEGAVDVDVEKYLRNMDLFYVKSDTLTIAFSQLIVSDVQEGKDYPYVKVFFTQTFRSKNKQVDRAYQPVRRVAELKAEVVDGKWRTFITRLAFLRPGEALTQLTNPTILQADGPKKPLDSKEVSFRKADNPIDSLTVKWDTQWLSVVRSTIDMIPTGYYRRGITTSKSQDNISITLSREDQQLTFRRIDGSTVGFTQARSIVGDEKLRQRSRRRLSGWLQVATGLVSLGASYAGYAYLQKQYDGYSHQVSALNADYAIWQTLAQRPDTSPLVTMPFTSYAQPGIYAVYGGGVAGGGLLINGIRLLLKAGK</sequence>
<feature type="signal peptide" evidence="2">
    <location>
        <begin position="1"/>
        <end position="21"/>
    </location>
</feature>
<comment type="caution">
    <text evidence="3">The sequence shown here is derived from an EMBL/GenBank/DDBJ whole genome shotgun (WGS) entry which is preliminary data.</text>
</comment>
<evidence type="ECO:0000256" key="2">
    <source>
        <dbReference type="SAM" id="SignalP"/>
    </source>
</evidence>
<protein>
    <submittedName>
        <fullName evidence="3">Uncharacterized protein</fullName>
    </submittedName>
</protein>
<dbReference type="EMBL" id="SBLB01000002">
    <property type="protein sequence ID" value="RYC70177.1"/>
    <property type="molecule type" value="Genomic_DNA"/>
</dbReference>
<evidence type="ECO:0000313" key="4">
    <source>
        <dbReference type="Proteomes" id="UP000290407"/>
    </source>
</evidence>
<organism evidence="3 4">
    <name type="scientific">Spirosoma sordidisoli</name>
    <dbReference type="NCBI Taxonomy" id="2502893"/>
    <lineage>
        <taxon>Bacteria</taxon>
        <taxon>Pseudomonadati</taxon>
        <taxon>Bacteroidota</taxon>
        <taxon>Cytophagia</taxon>
        <taxon>Cytophagales</taxon>
        <taxon>Cytophagaceae</taxon>
        <taxon>Spirosoma</taxon>
    </lineage>
</organism>
<accession>A0A4Q2UKU4</accession>
<keyword evidence="1" id="KW-1133">Transmembrane helix</keyword>
<feature type="chain" id="PRO_5020971527" evidence="2">
    <location>
        <begin position="22"/>
        <end position="423"/>
    </location>
</feature>
<keyword evidence="1" id="KW-0472">Membrane</keyword>
<evidence type="ECO:0000313" key="3">
    <source>
        <dbReference type="EMBL" id="RYC70177.1"/>
    </source>
</evidence>
<dbReference type="RefSeq" id="WP_129601387.1">
    <property type="nucleotide sequence ID" value="NZ_SBLB01000002.1"/>
</dbReference>
<name>A0A4Q2UKU4_9BACT</name>
<feature type="transmembrane region" description="Helical" evidence="1">
    <location>
        <begin position="398"/>
        <end position="419"/>
    </location>
</feature>
<proteinExistence type="predicted"/>
<evidence type="ECO:0000256" key="1">
    <source>
        <dbReference type="SAM" id="Phobius"/>
    </source>
</evidence>
<keyword evidence="1" id="KW-0812">Transmembrane</keyword>
<dbReference type="Proteomes" id="UP000290407">
    <property type="component" value="Unassembled WGS sequence"/>
</dbReference>
<gene>
    <name evidence="3" type="ORF">EQG79_09935</name>
</gene>
<keyword evidence="4" id="KW-1185">Reference proteome</keyword>
<dbReference type="AlphaFoldDB" id="A0A4Q2UKU4"/>
<keyword evidence="2" id="KW-0732">Signal</keyword>
<reference evidence="3 4" key="1">
    <citation type="submission" date="2019-01" db="EMBL/GenBank/DDBJ databases">
        <title>Spirosoma flava sp. nov., a propanil-degrading bacterium isolated from herbicide-contaminated soil.</title>
        <authorList>
            <person name="Zhang L."/>
            <person name="Jiang J.-D."/>
        </authorList>
    </citation>
    <scope>NUCLEOTIDE SEQUENCE [LARGE SCALE GENOMIC DNA]</scope>
    <source>
        <strain evidence="3 4">TY50</strain>
    </source>
</reference>